<sequence length="439" mass="47960">MIHLDDTHDPNRRSWVESANDPDSDFPIQNLPIGIFSGRSGQLRAGMAIGDSIFDISVAHARGWLTGDAAKAAEAAKSCLLNELFALGHRPLRELRWQVSALLDRRGALREHAQAAREVLLHDRSKCTMHLPVHVGNYTDFYAGIYHARTAGALLIPEDPLPANYKWVPIGYHGRASSVRASGGMVRRPLGQQPPSTPGGKPNFGASERLDFELEMGFYVGAGNALGEPIEIGEAHRHIIGYCLLNDWSARDIQRWEMFPLGPFLSKNFGTMVSPWVVLADALLPFRVPAMSRGNDDPAPLNYLLDTADQRIGGIDIALSVGLQTAKMHRENETSVEILQSNARHLYWTPAQMLAHHTVGGCNLEAGDLIGTGTISGPTVDQLSSMLELTFGGMKPVHLPNGEQRGFLENGDEVVFTGKCHRKGFVSIGFGEVRGRIEG</sequence>
<evidence type="ECO:0000313" key="17">
    <source>
        <dbReference type="EMBL" id="RUL65754.1"/>
    </source>
</evidence>
<proteinExistence type="predicted"/>
<dbReference type="GO" id="GO:0006572">
    <property type="term" value="P:L-tyrosine catabolic process"/>
    <property type="evidence" value="ECO:0007669"/>
    <property type="project" value="UniProtKB-KW"/>
</dbReference>
<dbReference type="Proteomes" id="UP000267077">
    <property type="component" value="Unassembled WGS sequence"/>
</dbReference>
<evidence type="ECO:0000256" key="3">
    <source>
        <dbReference type="ARBA" id="ARBA00004782"/>
    </source>
</evidence>
<feature type="binding site" evidence="12">
    <location>
        <position position="142"/>
    </location>
    <ligand>
        <name>substrate</name>
    </ligand>
</feature>
<keyword evidence="9" id="KW-0828">Tyrosine catabolism</keyword>
<evidence type="ECO:0000256" key="14">
    <source>
        <dbReference type="SAM" id="MobiDB-lite"/>
    </source>
</evidence>
<comment type="cofactor">
    <cofactor evidence="1 13">
        <name>Ca(2+)</name>
        <dbReference type="ChEBI" id="CHEBI:29108"/>
    </cofactor>
</comment>
<feature type="compositionally biased region" description="Basic and acidic residues" evidence="14">
    <location>
        <begin position="1"/>
        <end position="15"/>
    </location>
</feature>
<dbReference type="RefSeq" id="WP_126672385.1">
    <property type="nucleotide sequence ID" value="NZ_RYZR01000003.1"/>
</dbReference>
<name>A0A3S0RUB4_9GAMM</name>
<feature type="binding site" evidence="13">
    <location>
        <position position="213"/>
    </location>
    <ligand>
        <name>Ca(2+)</name>
        <dbReference type="ChEBI" id="CHEBI:29108"/>
    </ligand>
</feature>
<dbReference type="EMBL" id="RYZR01000003">
    <property type="protein sequence ID" value="RUL65754.1"/>
    <property type="molecule type" value="Genomic_DNA"/>
</dbReference>
<keyword evidence="18" id="KW-1185">Reference proteome</keyword>
<feature type="region of interest" description="Disordered" evidence="14">
    <location>
        <begin position="1"/>
        <end position="23"/>
    </location>
</feature>
<evidence type="ECO:0000256" key="13">
    <source>
        <dbReference type="PIRSR" id="PIRSR605959-3"/>
    </source>
</evidence>
<dbReference type="UniPathway" id="UPA00139">
    <property type="reaction ID" value="UER00341"/>
</dbReference>
<comment type="caution">
    <text evidence="17">The sequence shown here is derived from an EMBL/GenBank/DDBJ whole genome shotgun (WGS) entry which is preliminary data.</text>
</comment>
<feature type="binding site" evidence="12">
    <location>
        <position position="374"/>
    </location>
    <ligand>
        <name>substrate</name>
    </ligand>
</feature>
<evidence type="ECO:0000256" key="10">
    <source>
        <dbReference type="ARBA" id="ARBA00023232"/>
    </source>
</evidence>
<feature type="binding site" evidence="13">
    <location>
        <position position="140"/>
    </location>
    <ligand>
        <name>Ca(2+)</name>
        <dbReference type="ChEBI" id="CHEBI:29108"/>
    </ligand>
</feature>
<dbReference type="GO" id="GO:0006559">
    <property type="term" value="P:L-phenylalanine catabolic process"/>
    <property type="evidence" value="ECO:0007669"/>
    <property type="project" value="UniProtKB-UniPathway"/>
</dbReference>
<evidence type="ECO:0000256" key="5">
    <source>
        <dbReference type="ARBA" id="ARBA00022723"/>
    </source>
</evidence>
<comment type="cofactor">
    <cofactor evidence="2 13">
        <name>Mg(2+)</name>
        <dbReference type="ChEBI" id="CHEBI:18420"/>
    </cofactor>
</comment>
<evidence type="ECO:0000259" key="16">
    <source>
        <dbReference type="Pfam" id="PF09298"/>
    </source>
</evidence>
<evidence type="ECO:0000313" key="18">
    <source>
        <dbReference type="Proteomes" id="UP000267077"/>
    </source>
</evidence>
<dbReference type="AlphaFoldDB" id="A0A3S0RUB4"/>
<dbReference type="InterPro" id="IPR011234">
    <property type="entry name" value="Fumarylacetoacetase-like_C"/>
</dbReference>
<dbReference type="Gene3D" id="2.30.30.230">
    <property type="entry name" value="Fumarylacetoacetase, N-terminal domain"/>
    <property type="match status" value="1"/>
</dbReference>
<feature type="active site" description="Proton acceptor" evidence="11">
    <location>
        <position position="147"/>
    </location>
</feature>
<dbReference type="Pfam" id="PF09298">
    <property type="entry name" value="FAA_hydrolase_N"/>
    <property type="match status" value="1"/>
</dbReference>
<evidence type="ECO:0000256" key="6">
    <source>
        <dbReference type="ARBA" id="ARBA00022801"/>
    </source>
</evidence>
<reference evidence="17 18" key="1">
    <citation type="submission" date="2018-12" db="EMBL/GenBank/DDBJ databases">
        <title>Dyella dinghuensis sp. nov. DHOA06 and Dyella choica sp. nov. 4M-K27, isolated from forest soil.</title>
        <authorList>
            <person name="Qiu L.-H."/>
            <person name="Gao Z.-H."/>
        </authorList>
    </citation>
    <scope>NUCLEOTIDE SEQUENCE [LARGE SCALE GENOMIC DNA]</scope>
    <source>
        <strain evidence="17 18">DHOA06</strain>
    </source>
</reference>
<evidence type="ECO:0000256" key="8">
    <source>
        <dbReference type="ARBA" id="ARBA00022842"/>
    </source>
</evidence>
<dbReference type="InterPro" id="IPR015377">
    <property type="entry name" value="Fumarylacetoacetase_N"/>
</dbReference>
<dbReference type="InterPro" id="IPR036663">
    <property type="entry name" value="Fumarylacetoacetase_C_sf"/>
</dbReference>
<dbReference type="PANTHER" id="PTHR43069:SF2">
    <property type="entry name" value="FUMARYLACETOACETASE"/>
    <property type="match status" value="1"/>
</dbReference>
<dbReference type="GO" id="GO:0004334">
    <property type="term" value="F:fumarylacetoacetase activity"/>
    <property type="evidence" value="ECO:0007669"/>
    <property type="project" value="UniProtKB-EC"/>
</dbReference>
<evidence type="ECO:0000256" key="11">
    <source>
        <dbReference type="PIRSR" id="PIRSR605959-1"/>
    </source>
</evidence>
<feature type="binding site" evidence="13">
    <location>
        <position position="247"/>
    </location>
    <ligand>
        <name>Mg(2+)</name>
        <dbReference type="ChEBI" id="CHEBI:18420"/>
    </ligand>
</feature>
<dbReference type="SUPFAM" id="SSF63433">
    <property type="entry name" value="Fumarylacetoacetate hydrolase, FAH, N-terminal domain"/>
    <property type="match status" value="1"/>
</dbReference>
<evidence type="ECO:0000259" key="15">
    <source>
        <dbReference type="Pfam" id="PF01557"/>
    </source>
</evidence>
<keyword evidence="8 13" id="KW-0460">Magnesium</keyword>
<feature type="binding site" evidence="13">
    <location>
        <position position="215"/>
    </location>
    <ligand>
        <name>Ca(2+)</name>
        <dbReference type="ChEBI" id="CHEBI:29108"/>
    </ligand>
</feature>
<dbReference type="OrthoDB" id="9805307at2"/>
<evidence type="ECO:0000256" key="2">
    <source>
        <dbReference type="ARBA" id="ARBA00001946"/>
    </source>
</evidence>
<dbReference type="InterPro" id="IPR005959">
    <property type="entry name" value="Fumarylacetoacetase"/>
</dbReference>
<keyword evidence="10" id="KW-0585">Phenylalanine catabolism</keyword>
<feature type="binding site" evidence="12">
    <location>
        <position position="254"/>
    </location>
    <ligand>
        <name>substrate</name>
    </ligand>
</feature>
<dbReference type="EC" id="3.7.1.2" evidence="4"/>
<feature type="binding site" evidence="13">
    <location>
        <position position="271"/>
    </location>
    <ligand>
        <name>Mg(2+)</name>
        <dbReference type="ChEBI" id="CHEBI:18420"/>
    </ligand>
</feature>
<accession>A0A3S0RUB4</accession>
<dbReference type="SUPFAM" id="SSF56529">
    <property type="entry name" value="FAH"/>
    <property type="match status" value="1"/>
</dbReference>
<evidence type="ECO:0000256" key="4">
    <source>
        <dbReference type="ARBA" id="ARBA00012094"/>
    </source>
</evidence>
<keyword evidence="6 17" id="KW-0378">Hydrolase</keyword>
<feature type="domain" description="Fumarylacetoacetase N-terminal" evidence="16">
    <location>
        <begin position="29"/>
        <end position="132"/>
    </location>
</feature>
<evidence type="ECO:0000256" key="7">
    <source>
        <dbReference type="ARBA" id="ARBA00022837"/>
    </source>
</evidence>
<comment type="pathway">
    <text evidence="3">Amino-acid degradation; L-phenylalanine degradation; acetoacetate and fumarate from L-phenylalanine: step 6/6.</text>
</comment>
<evidence type="ECO:0000256" key="9">
    <source>
        <dbReference type="ARBA" id="ARBA00022878"/>
    </source>
</evidence>
<feature type="binding site" evidence="13">
    <location>
        <position position="247"/>
    </location>
    <ligand>
        <name>Ca(2+)</name>
        <dbReference type="ChEBI" id="CHEBI:29108"/>
    </ligand>
</feature>
<evidence type="ECO:0000256" key="12">
    <source>
        <dbReference type="PIRSR" id="PIRSR605959-2"/>
    </source>
</evidence>
<dbReference type="Pfam" id="PF01557">
    <property type="entry name" value="FAA_hydrolase"/>
    <property type="match status" value="1"/>
</dbReference>
<dbReference type="NCBIfam" id="TIGR01266">
    <property type="entry name" value="fum_ac_acetase"/>
    <property type="match status" value="1"/>
</dbReference>
<keyword evidence="7 13" id="KW-0106">Calcium</keyword>
<dbReference type="PANTHER" id="PTHR43069">
    <property type="entry name" value="FUMARYLACETOACETASE"/>
    <property type="match status" value="1"/>
</dbReference>
<dbReference type="GO" id="GO:0046872">
    <property type="term" value="F:metal ion binding"/>
    <property type="evidence" value="ECO:0007669"/>
    <property type="project" value="UniProtKB-KW"/>
</dbReference>
<evidence type="ECO:0000256" key="1">
    <source>
        <dbReference type="ARBA" id="ARBA00001913"/>
    </source>
</evidence>
<gene>
    <name evidence="17" type="primary">fahA</name>
    <name evidence="17" type="ORF">EKH79_03320</name>
</gene>
<dbReference type="GO" id="GO:1902000">
    <property type="term" value="P:homogentisate catabolic process"/>
    <property type="evidence" value="ECO:0007669"/>
    <property type="project" value="TreeGrafter"/>
</dbReference>
<feature type="domain" description="Fumarylacetoacetase-like C-terminal" evidence="15">
    <location>
        <begin position="141"/>
        <end position="437"/>
    </location>
</feature>
<organism evidence="17 18">
    <name type="scientific">Dyella dinghuensis</name>
    <dbReference type="NCBI Taxonomy" id="1920169"/>
    <lineage>
        <taxon>Bacteria</taxon>
        <taxon>Pseudomonadati</taxon>
        <taxon>Pseudomonadota</taxon>
        <taxon>Gammaproteobacteria</taxon>
        <taxon>Lysobacterales</taxon>
        <taxon>Rhodanobacteraceae</taxon>
        <taxon>Dyella</taxon>
    </lineage>
</organism>
<keyword evidence="5 13" id="KW-0479">Metal-binding</keyword>
<feature type="binding site" evidence="13">
    <location>
        <position position="267"/>
    </location>
    <ligand>
        <name>Mg(2+)</name>
        <dbReference type="ChEBI" id="CHEBI:18420"/>
    </ligand>
</feature>
<dbReference type="InterPro" id="IPR036462">
    <property type="entry name" value="Fumarylacetoacetase_N_sf"/>
</dbReference>
<protein>
    <recommendedName>
        <fullName evidence="4">fumarylacetoacetase</fullName>
        <ecNumber evidence="4">3.7.1.2</ecNumber>
    </recommendedName>
</protein>
<dbReference type="Gene3D" id="3.90.850.10">
    <property type="entry name" value="Fumarylacetoacetase-like, C-terminal domain"/>
    <property type="match status" value="1"/>
</dbReference>